<dbReference type="SMART" id="SM00928">
    <property type="entry name" value="NADH_4Fe-4S"/>
    <property type="match status" value="1"/>
</dbReference>
<protein>
    <submittedName>
        <fullName evidence="7">NAD(P)H-dependent oxidoreductase subunit E</fullName>
    </submittedName>
</protein>
<dbReference type="InterPro" id="IPR041921">
    <property type="entry name" value="NuoE_N"/>
</dbReference>
<evidence type="ECO:0000256" key="3">
    <source>
        <dbReference type="ARBA" id="ARBA00022723"/>
    </source>
</evidence>
<evidence type="ECO:0000256" key="1">
    <source>
        <dbReference type="ARBA" id="ARBA00007523"/>
    </source>
</evidence>
<keyword evidence="2" id="KW-0004">4Fe-4S</keyword>
<accession>A0A9Y2MPR2</accession>
<dbReference type="SUPFAM" id="SSF142984">
    <property type="entry name" value="Nqo1 middle domain-like"/>
    <property type="match status" value="1"/>
</dbReference>
<evidence type="ECO:0000313" key="8">
    <source>
        <dbReference type="Proteomes" id="UP001236014"/>
    </source>
</evidence>
<sequence>MDLQFLDAKASFEERAAVDALPEGAARDQLLPALHAVNDRVGWISQGALNYICEKLHVPPADAYGVASFYSLFSLTERPERVVHVCTDLACRVNGADTVCDTLTEHVGPAGKARGGVTWLRSPCLGVCEKAPAALAFEAGDPPGTELLAPATGADVVLAARRSPSAEDGAAPVLHQTDRESLRLLRRVGAVDPESLDDYRATGGYAALRNALELGPNGVIREVTDAGLMGRGGAAFPTGRKWEGAARQPALPHYLVCNADESEPGTFKDRVLLEGDPFALVEAMTIAGFATGATLGFLYLRGEYPRARRLVQNAIDVARERGFLGVDIMGHTGFSFDIEIRRGAGAYICGEETAIFNSIEGFRGEPRSKPPFPTEQGLFGKPTVVNNVETLVNVPLILTAGYAAYREIGTEKSAGPKLFCLSGNVRKPGVYEVPFGTTLRELLALAGGVPEGRELRAVLLGGAAGGFVRPDELDLPLTMEDARAAGTTLGSGVVLALDDQADLGGFLLRIASFFRDESCGQCVPCRIGTVRQEEAVSRIVGGRKLSTDADDLALLREVGQVMRDSSICGLGQTAWNAIESAVERLGALSVEES</sequence>
<dbReference type="Gene3D" id="1.10.10.1590">
    <property type="entry name" value="NADH-quinone oxidoreductase subunit E"/>
    <property type="match status" value="1"/>
</dbReference>
<dbReference type="Pfam" id="PF01257">
    <property type="entry name" value="2Fe-2S_thioredx"/>
    <property type="match status" value="1"/>
</dbReference>
<dbReference type="GO" id="GO:0051539">
    <property type="term" value="F:4 iron, 4 sulfur cluster binding"/>
    <property type="evidence" value="ECO:0007669"/>
    <property type="project" value="UniProtKB-KW"/>
</dbReference>
<dbReference type="Pfam" id="PF10531">
    <property type="entry name" value="SLBB"/>
    <property type="match status" value="1"/>
</dbReference>
<evidence type="ECO:0000256" key="2">
    <source>
        <dbReference type="ARBA" id="ARBA00022485"/>
    </source>
</evidence>
<keyword evidence="8" id="KW-1185">Reference proteome</keyword>
<dbReference type="InterPro" id="IPR037207">
    <property type="entry name" value="Nuop51_4Fe4S-bd_sf"/>
</dbReference>
<dbReference type="InterPro" id="IPR037225">
    <property type="entry name" value="Nuo51_FMN-bd_sf"/>
</dbReference>
<reference evidence="7 8" key="1">
    <citation type="submission" date="2023-06" db="EMBL/GenBank/DDBJ databases">
        <authorList>
            <person name="Oyuntsetseg B."/>
            <person name="Kim S.B."/>
        </authorList>
    </citation>
    <scope>NUCLEOTIDE SEQUENCE [LARGE SCALE GENOMIC DNA]</scope>
    <source>
        <strain evidence="7 8">2-15</strain>
    </source>
</reference>
<name>A0A9Y2MPR2_9PSEU</name>
<evidence type="ECO:0000313" key="7">
    <source>
        <dbReference type="EMBL" id="WIX76360.1"/>
    </source>
</evidence>
<dbReference type="Gene3D" id="1.20.1440.230">
    <property type="entry name" value="NADH-ubiquinone oxidoreductase 51kDa subunit, iron-sulphur binding domain"/>
    <property type="match status" value="1"/>
</dbReference>
<dbReference type="Gene3D" id="3.40.50.11540">
    <property type="entry name" value="NADH-ubiquinone oxidoreductase 51kDa subunit"/>
    <property type="match status" value="1"/>
</dbReference>
<dbReference type="SUPFAM" id="SSF52833">
    <property type="entry name" value="Thioredoxin-like"/>
    <property type="match status" value="1"/>
</dbReference>
<dbReference type="Pfam" id="PF10589">
    <property type="entry name" value="NADH_4Fe-4S"/>
    <property type="match status" value="1"/>
</dbReference>
<dbReference type="InterPro" id="IPR019575">
    <property type="entry name" value="Nuop51_4Fe4S-bd"/>
</dbReference>
<dbReference type="Gene3D" id="3.40.30.10">
    <property type="entry name" value="Glutaredoxin"/>
    <property type="match status" value="1"/>
</dbReference>
<dbReference type="Gene3D" id="6.10.250.1450">
    <property type="match status" value="1"/>
</dbReference>
<organism evidence="7 8">
    <name type="scientific">Amycolatopsis carbonis</name>
    <dbReference type="NCBI Taxonomy" id="715471"/>
    <lineage>
        <taxon>Bacteria</taxon>
        <taxon>Bacillati</taxon>
        <taxon>Actinomycetota</taxon>
        <taxon>Actinomycetes</taxon>
        <taxon>Pseudonocardiales</taxon>
        <taxon>Pseudonocardiaceae</taxon>
        <taxon>Amycolatopsis</taxon>
    </lineage>
</organism>
<feature type="domain" description="NADH-ubiquinone oxidoreductase 51kDa subunit iron-sulphur binding" evidence="6">
    <location>
        <begin position="504"/>
        <end position="549"/>
    </location>
</feature>
<dbReference type="GO" id="GO:0010181">
    <property type="term" value="F:FMN binding"/>
    <property type="evidence" value="ECO:0007669"/>
    <property type="project" value="InterPro"/>
</dbReference>
<dbReference type="EMBL" id="CP127294">
    <property type="protein sequence ID" value="WIX76360.1"/>
    <property type="molecule type" value="Genomic_DNA"/>
</dbReference>
<proteinExistence type="inferred from homology"/>
<dbReference type="PANTHER" id="PTHR43578">
    <property type="entry name" value="NADH-QUINONE OXIDOREDUCTASE SUBUNIT F"/>
    <property type="match status" value="1"/>
</dbReference>
<dbReference type="InterPro" id="IPR019554">
    <property type="entry name" value="Soluble_ligand-bd"/>
</dbReference>
<dbReference type="InterPro" id="IPR001949">
    <property type="entry name" value="NADH-UbQ_OxRdtase_51kDa_CS"/>
</dbReference>
<dbReference type="GO" id="GO:0008137">
    <property type="term" value="F:NADH dehydrogenase (ubiquinone) activity"/>
    <property type="evidence" value="ECO:0007669"/>
    <property type="project" value="InterPro"/>
</dbReference>
<dbReference type="PROSITE" id="PS00645">
    <property type="entry name" value="COMPLEX1_51K_2"/>
    <property type="match status" value="1"/>
</dbReference>
<dbReference type="PANTHER" id="PTHR43578:SF3">
    <property type="entry name" value="NADH-QUINONE OXIDOREDUCTASE SUBUNIT F"/>
    <property type="match status" value="1"/>
</dbReference>
<dbReference type="InterPro" id="IPR036249">
    <property type="entry name" value="Thioredoxin-like_sf"/>
</dbReference>
<keyword evidence="5" id="KW-0411">Iron-sulfur</keyword>
<dbReference type="InterPro" id="IPR011538">
    <property type="entry name" value="Nuo51_FMN-bd"/>
</dbReference>
<comment type="similarity">
    <text evidence="1">Belongs to the complex I 51 kDa subunit family.</text>
</comment>
<dbReference type="InterPro" id="IPR042128">
    <property type="entry name" value="NuoE_dom"/>
</dbReference>
<keyword evidence="4" id="KW-0408">Iron</keyword>
<keyword evidence="3" id="KW-0479">Metal-binding</keyword>
<dbReference type="SUPFAM" id="SSF140490">
    <property type="entry name" value="Nqo1C-terminal domain-like"/>
    <property type="match status" value="1"/>
</dbReference>
<dbReference type="Pfam" id="PF01512">
    <property type="entry name" value="Complex1_51K"/>
    <property type="match status" value="1"/>
</dbReference>
<evidence type="ECO:0000256" key="5">
    <source>
        <dbReference type="ARBA" id="ARBA00023014"/>
    </source>
</evidence>
<dbReference type="GO" id="GO:0046872">
    <property type="term" value="F:metal ion binding"/>
    <property type="evidence" value="ECO:0007669"/>
    <property type="project" value="UniProtKB-KW"/>
</dbReference>
<dbReference type="Gene3D" id="3.10.20.600">
    <property type="match status" value="1"/>
</dbReference>
<dbReference type="KEGG" id="acab:QRX50_33520"/>
<gene>
    <name evidence="7" type="ORF">QRX50_33520</name>
</gene>
<dbReference type="RefSeq" id="WP_285967109.1">
    <property type="nucleotide sequence ID" value="NZ_CP127294.1"/>
</dbReference>
<dbReference type="FunFam" id="3.40.50.11540:FF:000001">
    <property type="entry name" value="NADH dehydrogenase [ubiquinone] flavoprotein 1, mitochondrial"/>
    <property type="match status" value="1"/>
</dbReference>
<dbReference type="SUPFAM" id="SSF142019">
    <property type="entry name" value="Nqo1 FMN-binding domain-like"/>
    <property type="match status" value="1"/>
</dbReference>
<evidence type="ECO:0000259" key="6">
    <source>
        <dbReference type="SMART" id="SM00928"/>
    </source>
</evidence>
<dbReference type="AlphaFoldDB" id="A0A9Y2MPR2"/>
<dbReference type="Proteomes" id="UP001236014">
    <property type="component" value="Chromosome"/>
</dbReference>
<dbReference type="CDD" id="cd03064">
    <property type="entry name" value="TRX_Fd_NuoE"/>
    <property type="match status" value="1"/>
</dbReference>
<evidence type="ECO:0000256" key="4">
    <source>
        <dbReference type="ARBA" id="ARBA00023004"/>
    </source>
</evidence>